<proteinExistence type="predicted"/>
<feature type="region of interest" description="Disordered" evidence="1">
    <location>
        <begin position="155"/>
        <end position="176"/>
    </location>
</feature>
<keyword evidence="2" id="KW-0812">Transmembrane</keyword>
<evidence type="ECO:0000256" key="2">
    <source>
        <dbReference type="SAM" id="Phobius"/>
    </source>
</evidence>
<dbReference type="OrthoDB" id="10557670at2759"/>
<gene>
    <name evidence="3" type="ORF">ARMGADRAFT_1165835</name>
</gene>
<feature type="transmembrane region" description="Helical" evidence="2">
    <location>
        <begin position="12"/>
        <end position="32"/>
    </location>
</feature>
<organism evidence="3 4">
    <name type="scientific">Armillaria gallica</name>
    <name type="common">Bulbous honey fungus</name>
    <name type="synonym">Armillaria bulbosa</name>
    <dbReference type="NCBI Taxonomy" id="47427"/>
    <lineage>
        <taxon>Eukaryota</taxon>
        <taxon>Fungi</taxon>
        <taxon>Dikarya</taxon>
        <taxon>Basidiomycota</taxon>
        <taxon>Agaricomycotina</taxon>
        <taxon>Agaricomycetes</taxon>
        <taxon>Agaricomycetidae</taxon>
        <taxon>Agaricales</taxon>
        <taxon>Marasmiineae</taxon>
        <taxon>Physalacriaceae</taxon>
        <taxon>Armillaria</taxon>
    </lineage>
</organism>
<sequence length="176" mass="19271">MASFLLDHQLSIAALVAFFSVVTALRIIRLFLRQQDDGSIDVATRGTDGDTECEGCMMCLRSVRIVRAPPALPQPITTPSPRPSWFTLNIIHHITQIFYVITHYFNSFTTPIYVSSTGDTQSDNHTRRGVYSESDGFTHHGLGDRNLNIVIDTSVRTSDVNGDGTQGGGGENTEGP</sequence>
<accession>A0A2H3DD85</accession>
<keyword evidence="4" id="KW-1185">Reference proteome</keyword>
<keyword evidence="2" id="KW-1133">Transmembrane helix</keyword>
<reference evidence="4" key="1">
    <citation type="journal article" date="2017" name="Nat. Ecol. Evol.">
        <title>Genome expansion and lineage-specific genetic innovations in the forest pathogenic fungi Armillaria.</title>
        <authorList>
            <person name="Sipos G."/>
            <person name="Prasanna A.N."/>
            <person name="Walter M.C."/>
            <person name="O'Connor E."/>
            <person name="Balint B."/>
            <person name="Krizsan K."/>
            <person name="Kiss B."/>
            <person name="Hess J."/>
            <person name="Varga T."/>
            <person name="Slot J."/>
            <person name="Riley R."/>
            <person name="Boka B."/>
            <person name="Rigling D."/>
            <person name="Barry K."/>
            <person name="Lee J."/>
            <person name="Mihaltcheva S."/>
            <person name="LaButti K."/>
            <person name="Lipzen A."/>
            <person name="Waldron R."/>
            <person name="Moloney N.M."/>
            <person name="Sperisen C."/>
            <person name="Kredics L."/>
            <person name="Vagvoelgyi C."/>
            <person name="Patrignani A."/>
            <person name="Fitzpatrick D."/>
            <person name="Nagy I."/>
            <person name="Doyle S."/>
            <person name="Anderson J.B."/>
            <person name="Grigoriev I.V."/>
            <person name="Gueldener U."/>
            <person name="Muensterkoetter M."/>
            <person name="Nagy L.G."/>
        </authorList>
    </citation>
    <scope>NUCLEOTIDE SEQUENCE [LARGE SCALE GENOMIC DNA]</scope>
    <source>
        <strain evidence="4">Ar21-2</strain>
    </source>
</reference>
<dbReference type="Proteomes" id="UP000217790">
    <property type="component" value="Unassembled WGS sequence"/>
</dbReference>
<protein>
    <submittedName>
        <fullName evidence="3">Uncharacterized protein</fullName>
    </submittedName>
</protein>
<dbReference type="InParanoid" id="A0A2H3DD85"/>
<evidence type="ECO:0000313" key="3">
    <source>
        <dbReference type="EMBL" id="PBK92080.1"/>
    </source>
</evidence>
<keyword evidence="2" id="KW-0472">Membrane</keyword>
<dbReference type="EMBL" id="KZ293659">
    <property type="protein sequence ID" value="PBK92080.1"/>
    <property type="molecule type" value="Genomic_DNA"/>
</dbReference>
<dbReference type="AlphaFoldDB" id="A0A2H3DD85"/>
<name>A0A2H3DD85_ARMGA</name>
<evidence type="ECO:0000256" key="1">
    <source>
        <dbReference type="SAM" id="MobiDB-lite"/>
    </source>
</evidence>
<evidence type="ECO:0000313" key="4">
    <source>
        <dbReference type="Proteomes" id="UP000217790"/>
    </source>
</evidence>
<feature type="compositionally biased region" description="Gly residues" evidence="1">
    <location>
        <begin position="164"/>
        <end position="176"/>
    </location>
</feature>